<accession>A0ABV9VKX0</accession>
<feature type="transmembrane region" description="Helical" evidence="1">
    <location>
        <begin position="6"/>
        <end position="25"/>
    </location>
</feature>
<sequence length="154" mass="16200">MQDEWLRALFACGAGCAVFGMTYLLTRNIVAATVPGLSTAVGFAGFNLGRRDTRALDGLDKATITRRATVAASGRAAWRGQVEGVTVALAVLIVVHLPTRGFMVDWLLPLAPALAAGLARQGGLLSARLTHESAKASTLRPVLNRNPLAEGARH</sequence>
<evidence type="ECO:0000313" key="3">
    <source>
        <dbReference type="Proteomes" id="UP001595912"/>
    </source>
</evidence>
<keyword evidence="1" id="KW-0812">Transmembrane</keyword>
<dbReference type="Proteomes" id="UP001595912">
    <property type="component" value="Unassembled WGS sequence"/>
</dbReference>
<name>A0ABV9VKX0_9ACTN</name>
<comment type="caution">
    <text evidence="2">The sequence shown here is derived from an EMBL/GenBank/DDBJ whole genome shotgun (WGS) entry which is preliminary data.</text>
</comment>
<evidence type="ECO:0000313" key="2">
    <source>
        <dbReference type="EMBL" id="MFC4996704.1"/>
    </source>
</evidence>
<keyword evidence="1" id="KW-0472">Membrane</keyword>
<keyword evidence="1" id="KW-1133">Transmembrane helix</keyword>
<organism evidence="2 3">
    <name type="scientific">Dactylosporangium cerinum</name>
    <dbReference type="NCBI Taxonomy" id="1434730"/>
    <lineage>
        <taxon>Bacteria</taxon>
        <taxon>Bacillati</taxon>
        <taxon>Actinomycetota</taxon>
        <taxon>Actinomycetes</taxon>
        <taxon>Micromonosporales</taxon>
        <taxon>Micromonosporaceae</taxon>
        <taxon>Dactylosporangium</taxon>
    </lineage>
</organism>
<dbReference type="EMBL" id="JBHSIU010000004">
    <property type="protein sequence ID" value="MFC4996704.1"/>
    <property type="molecule type" value="Genomic_DNA"/>
</dbReference>
<proteinExistence type="predicted"/>
<keyword evidence="3" id="KW-1185">Reference proteome</keyword>
<protein>
    <recommendedName>
        <fullName evidence="4">Integral membrane protein</fullName>
    </recommendedName>
</protein>
<evidence type="ECO:0000256" key="1">
    <source>
        <dbReference type="SAM" id="Phobius"/>
    </source>
</evidence>
<gene>
    <name evidence="2" type="ORF">ACFPIJ_02555</name>
</gene>
<evidence type="ECO:0008006" key="4">
    <source>
        <dbReference type="Google" id="ProtNLM"/>
    </source>
</evidence>
<dbReference type="RefSeq" id="WP_380112921.1">
    <property type="nucleotide sequence ID" value="NZ_JBHSIU010000004.1"/>
</dbReference>
<reference evidence="3" key="1">
    <citation type="journal article" date="2019" name="Int. J. Syst. Evol. Microbiol.">
        <title>The Global Catalogue of Microorganisms (GCM) 10K type strain sequencing project: providing services to taxonomists for standard genome sequencing and annotation.</title>
        <authorList>
            <consortium name="The Broad Institute Genomics Platform"/>
            <consortium name="The Broad Institute Genome Sequencing Center for Infectious Disease"/>
            <person name="Wu L."/>
            <person name="Ma J."/>
        </authorList>
    </citation>
    <scope>NUCLEOTIDE SEQUENCE [LARGE SCALE GENOMIC DNA]</scope>
    <source>
        <strain evidence="3">CGMCC 4.7152</strain>
    </source>
</reference>